<dbReference type="EMBL" id="FNDJ01000008">
    <property type="protein sequence ID" value="SDI96797.1"/>
    <property type="molecule type" value="Genomic_DNA"/>
</dbReference>
<dbReference type="OrthoDB" id="5521887at2"/>
<evidence type="ECO:0000256" key="3">
    <source>
        <dbReference type="ARBA" id="ARBA00023125"/>
    </source>
</evidence>
<feature type="repeat" description="TPR" evidence="5">
    <location>
        <begin position="849"/>
        <end position="882"/>
    </location>
</feature>
<name>A0A1G8PWG7_9ACTN</name>
<dbReference type="Proteomes" id="UP000199202">
    <property type="component" value="Unassembled WGS sequence"/>
</dbReference>
<dbReference type="CDD" id="cd15831">
    <property type="entry name" value="BTAD"/>
    <property type="match status" value="1"/>
</dbReference>
<reference evidence="8 9" key="1">
    <citation type="submission" date="2016-10" db="EMBL/GenBank/DDBJ databases">
        <authorList>
            <person name="de Groot N.N."/>
        </authorList>
    </citation>
    <scope>NUCLEOTIDE SEQUENCE [LARGE SCALE GENOMIC DNA]</scope>
    <source>
        <strain evidence="8 9">CGMCC 4.6533</strain>
    </source>
</reference>
<dbReference type="InterPro" id="IPR005158">
    <property type="entry name" value="BTAD"/>
</dbReference>
<dbReference type="PRINTS" id="PR00364">
    <property type="entry name" value="DISEASERSIST"/>
</dbReference>
<dbReference type="InterPro" id="IPR016032">
    <property type="entry name" value="Sig_transdc_resp-reg_C-effctor"/>
</dbReference>
<dbReference type="Pfam" id="PF13424">
    <property type="entry name" value="TPR_12"/>
    <property type="match status" value="1"/>
</dbReference>
<evidence type="ECO:0000256" key="5">
    <source>
        <dbReference type="PROSITE-ProRule" id="PRU00339"/>
    </source>
</evidence>
<dbReference type="GO" id="GO:0000160">
    <property type="term" value="P:phosphorelay signal transduction system"/>
    <property type="evidence" value="ECO:0007669"/>
    <property type="project" value="InterPro"/>
</dbReference>
<dbReference type="PANTHER" id="PTHR35807:SF1">
    <property type="entry name" value="TRANSCRIPTIONAL REGULATOR REDD"/>
    <property type="match status" value="1"/>
</dbReference>
<dbReference type="GO" id="GO:0006355">
    <property type="term" value="P:regulation of DNA-templated transcription"/>
    <property type="evidence" value="ECO:0007669"/>
    <property type="project" value="InterPro"/>
</dbReference>
<keyword evidence="4" id="KW-0804">Transcription</keyword>
<dbReference type="SUPFAM" id="SSF48452">
    <property type="entry name" value="TPR-like"/>
    <property type="match status" value="3"/>
</dbReference>
<dbReference type="SMART" id="SM00028">
    <property type="entry name" value="TPR"/>
    <property type="match status" value="5"/>
</dbReference>
<evidence type="ECO:0000313" key="8">
    <source>
        <dbReference type="EMBL" id="SDI96797.1"/>
    </source>
</evidence>
<dbReference type="SMART" id="SM01043">
    <property type="entry name" value="BTAD"/>
    <property type="match status" value="1"/>
</dbReference>
<feature type="DNA-binding region" description="OmpR/PhoB-type" evidence="6">
    <location>
        <begin position="1"/>
        <end position="94"/>
    </location>
</feature>
<evidence type="ECO:0000313" key="9">
    <source>
        <dbReference type="Proteomes" id="UP000199202"/>
    </source>
</evidence>
<sequence>MMYGLLGPVEVRTDHGELALGGERTRCVLAVLLLNANRVVSTQQLIEATWGDHAPATARAQAQNRASSLRRLLRAAGDGDDPLVPKGSGYLMSVADGQLDLQRMDSMVTQAEVLAGSGRPEEAGVLLRQALGLWRGPALDGLDSLHLRTVADHLEERRLAILERRIELDLALDRHADVVSELEGLVIAQPFRERLRGLLMMALHGSGRHAEALDVFRRTRRQLIEQLGVEPGAELQRLHERLLRGGGAGDELSRQRRASLSEESVPAITAIKPAQLPVAPSLFVGRASHFRQLDSILPKSRDGASPYVCLIWGAPGVGKTALALHWAHKSRDHFPDGQLYTNLRGFDPAGTPVSPAEALRGFLEALHVPARHIPMDLDGRMALYRSIVVDRRILVILDNARDAEQVRPLLPGSAGCRAVVTSRRQLDGLLATHGAKPVMLDVFTEGEAVDFLTARLGAERADRDQDTVEAVAGACARLPLALAIVAGRAAAHPRFSIAEVHRELLEGRDRLDALAVDDPVSDPRAVFSWSYGALDASAARLFRLLGTAPGPDISATAAASLAGLPLRTTQSLLGELTRASLLVEHVPGRYTFHDLLRAYAGEQARVLDSESDLREARHRLLDHYVHLACAAALKLDPQREPIALDPPRAGVVLIPSPDRSEAFDWFVTEYQGLLAAVLTAGDGFEVAAWRLAWALATFCTRQGLLQDQIAMQETVLEQAARAGDLVRQALSHRLCARACTMVGDQEQAAHHYEQAIAMYDGIGDRGGAAVVRLGLARVYEFQKQYELAIEQASLSLELFRQREDGRGQAMALNAVGWNHGLLGRYEEALSHCDQALVLCQRLGDAYAEAGIRDSLGFAYHNLGRYGEAVESYEHGLRLFQQAGDRYNEADVLTHLGDTHQAAGSPSLAQAAWRAAIAILDDLRHPDADRIRGRLTG</sequence>
<evidence type="ECO:0000259" key="7">
    <source>
        <dbReference type="PROSITE" id="PS51755"/>
    </source>
</evidence>
<dbReference type="Gene3D" id="1.10.10.10">
    <property type="entry name" value="Winged helix-like DNA-binding domain superfamily/Winged helix DNA-binding domain"/>
    <property type="match status" value="1"/>
</dbReference>
<keyword evidence="5" id="KW-0802">TPR repeat</keyword>
<dbReference type="InterPro" id="IPR027417">
    <property type="entry name" value="P-loop_NTPase"/>
</dbReference>
<dbReference type="Gene3D" id="3.40.50.300">
    <property type="entry name" value="P-loop containing nucleotide triphosphate hydrolases"/>
    <property type="match status" value="1"/>
</dbReference>
<dbReference type="GO" id="GO:0003677">
    <property type="term" value="F:DNA binding"/>
    <property type="evidence" value="ECO:0007669"/>
    <property type="project" value="UniProtKB-UniRule"/>
</dbReference>
<evidence type="ECO:0000256" key="2">
    <source>
        <dbReference type="ARBA" id="ARBA00023015"/>
    </source>
</evidence>
<keyword evidence="2" id="KW-0805">Transcription regulation</keyword>
<dbReference type="SUPFAM" id="SSF52540">
    <property type="entry name" value="P-loop containing nucleoside triphosphate hydrolases"/>
    <property type="match status" value="1"/>
</dbReference>
<dbReference type="SUPFAM" id="SSF46894">
    <property type="entry name" value="C-terminal effector domain of the bipartite response regulators"/>
    <property type="match status" value="1"/>
</dbReference>
<dbReference type="InterPro" id="IPR019734">
    <property type="entry name" value="TPR_rpt"/>
</dbReference>
<feature type="domain" description="OmpR/PhoB-type" evidence="7">
    <location>
        <begin position="1"/>
        <end position="94"/>
    </location>
</feature>
<evidence type="ECO:0000256" key="6">
    <source>
        <dbReference type="PROSITE-ProRule" id="PRU01091"/>
    </source>
</evidence>
<dbReference type="InterPro" id="IPR036388">
    <property type="entry name" value="WH-like_DNA-bd_sf"/>
</dbReference>
<dbReference type="PROSITE" id="PS51755">
    <property type="entry name" value="OMPR_PHOB"/>
    <property type="match status" value="1"/>
</dbReference>
<accession>A0A1G8PWG7</accession>
<evidence type="ECO:0000256" key="4">
    <source>
        <dbReference type="ARBA" id="ARBA00023163"/>
    </source>
</evidence>
<gene>
    <name evidence="8" type="ORF">SAMN05421869_10852</name>
</gene>
<keyword evidence="9" id="KW-1185">Reference proteome</keyword>
<comment type="similarity">
    <text evidence="1">Belongs to the AfsR/DnrI/RedD regulatory family.</text>
</comment>
<dbReference type="RefSeq" id="WP_090932892.1">
    <property type="nucleotide sequence ID" value="NZ_FNDJ01000008.1"/>
</dbReference>
<dbReference type="InterPro" id="IPR001867">
    <property type="entry name" value="OmpR/PhoB-type_DNA-bd"/>
</dbReference>
<dbReference type="Pfam" id="PF03704">
    <property type="entry name" value="BTAD"/>
    <property type="match status" value="1"/>
</dbReference>
<proteinExistence type="inferred from homology"/>
<dbReference type="PROSITE" id="PS50005">
    <property type="entry name" value="TPR"/>
    <property type="match status" value="1"/>
</dbReference>
<dbReference type="STRING" id="633440.SAMN05421869_10852"/>
<dbReference type="InterPro" id="IPR051677">
    <property type="entry name" value="AfsR-DnrI-RedD_regulator"/>
</dbReference>
<dbReference type="PANTHER" id="PTHR35807">
    <property type="entry name" value="TRANSCRIPTIONAL REGULATOR REDD-RELATED"/>
    <property type="match status" value="1"/>
</dbReference>
<protein>
    <submittedName>
        <fullName evidence="8">DNA-binding transcriptional activator of the SARP family</fullName>
    </submittedName>
</protein>
<dbReference type="Gene3D" id="1.25.40.10">
    <property type="entry name" value="Tetratricopeptide repeat domain"/>
    <property type="match status" value="2"/>
</dbReference>
<keyword evidence="3 6" id="KW-0238">DNA-binding</keyword>
<evidence type="ECO:0000256" key="1">
    <source>
        <dbReference type="ARBA" id="ARBA00005820"/>
    </source>
</evidence>
<dbReference type="AlphaFoldDB" id="A0A1G8PWG7"/>
<organism evidence="8 9">
    <name type="scientific">Nonomuraea jiangxiensis</name>
    <dbReference type="NCBI Taxonomy" id="633440"/>
    <lineage>
        <taxon>Bacteria</taxon>
        <taxon>Bacillati</taxon>
        <taxon>Actinomycetota</taxon>
        <taxon>Actinomycetes</taxon>
        <taxon>Streptosporangiales</taxon>
        <taxon>Streptosporangiaceae</taxon>
        <taxon>Nonomuraea</taxon>
    </lineage>
</organism>
<dbReference type="InterPro" id="IPR011990">
    <property type="entry name" value="TPR-like_helical_dom_sf"/>
</dbReference>
<dbReference type="SMART" id="SM00862">
    <property type="entry name" value="Trans_reg_C"/>
    <property type="match status" value="1"/>
</dbReference>